<accession>A0A127VG06</accession>
<feature type="domain" description="N-acetyltransferase" evidence="1">
    <location>
        <begin position="11"/>
        <end position="177"/>
    </location>
</feature>
<reference evidence="2 3" key="1">
    <citation type="submission" date="2016-03" db="EMBL/GenBank/DDBJ databases">
        <title>Complete genome sequence of Pedobacter cryoconitis PAMC 27485.</title>
        <authorList>
            <person name="Lee J."/>
            <person name="Kim O.-S."/>
        </authorList>
    </citation>
    <scope>NUCLEOTIDE SEQUENCE [LARGE SCALE GENOMIC DNA]</scope>
    <source>
        <strain evidence="2 3">PAMC 27485</strain>
    </source>
</reference>
<evidence type="ECO:0000259" key="1">
    <source>
        <dbReference type="PROSITE" id="PS51186"/>
    </source>
</evidence>
<evidence type="ECO:0000313" key="3">
    <source>
        <dbReference type="Proteomes" id="UP000071561"/>
    </source>
</evidence>
<keyword evidence="3" id="KW-1185">Reference proteome</keyword>
<keyword evidence="2" id="KW-0808">Transferase</keyword>
<dbReference type="Proteomes" id="UP000071561">
    <property type="component" value="Chromosome"/>
</dbReference>
<dbReference type="PROSITE" id="PS51186">
    <property type="entry name" value="GNAT"/>
    <property type="match status" value="1"/>
</dbReference>
<dbReference type="SUPFAM" id="SSF55729">
    <property type="entry name" value="Acyl-CoA N-acyltransferases (Nat)"/>
    <property type="match status" value="1"/>
</dbReference>
<dbReference type="InterPro" id="IPR051531">
    <property type="entry name" value="N-acetyltransferase"/>
</dbReference>
<protein>
    <submittedName>
        <fullName evidence="2">GNAT family acetyltransferase</fullName>
    </submittedName>
</protein>
<dbReference type="PATRIC" id="fig|188932.3.peg.3385"/>
<proteinExistence type="predicted"/>
<dbReference type="EMBL" id="CP014504">
    <property type="protein sequence ID" value="AMQ00121.1"/>
    <property type="molecule type" value="Genomic_DNA"/>
</dbReference>
<gene>
    <name evidence="2" type="ORF">AY601_3250</name>
</gene>
<dbReference type="InterPro" id="IPR016181">
    <property type="entry name" value="Acyl_CoA_acyltransferase"/>
</dbReference>
<dbReference type="AlphaFoldDB" id="A0A127VG06"/>
<evidence type="ECO:0000313" key="2">
    <source>
        <dbReference type="EMBL" id="AMQ00121.1"/>
    </source>
</evidence>
<dbReference type="OrthoDB" id="9811523at2"/>
<dbReference type="Pfam" id="PF13302">
    <property type="entry name" value="Acetyltransf_3"/>
    <property type="match status" value="1"/>
</dbReference>
<dbReference type="KEGG" id="pcm:AY601_3250"/>
<organism evidence="2 3">
    <name type="scientific">Pedobacter cryoconitis</name>
    <dbReference type="NCBI Taxonomy" id="188932"/>
    <lineage>
        <taxon>Bacteria</taxon>
        <taxon>Pseudomonadati</taxon>
        <taxon>Bacteroidota</taxon>
        <taxon>Sphingobacteriia</taxon>
        <taxon>Sphingobacteriales</taxon>
        <taxon>Sphingobacteriaceae</taxon>
        <taxon>Pedobacter</taxon>
    </lineage>
</organism>
<dbReference type="Gene3D" id="3.40.630.30">
    <property type="match status" value="1"/>
</dbReference>
<dbReference type="RefSeq" id="WP_068402858.1">
    <property type="nucleotide sequence ID" value="NZ_CP014504.1"/>
</dbReference>
<name>A0A127VG06_9SPHI</name>
<sequence length="181" mass="20908">MVVLKFFTERLKLRLVEMADLEAIHVLHHLAETDQYNTLGIPKDLEETNIIVDGWINDHQKKTIKNYTFAVEFEKGGFVGLVSLKLSSSKFNSAEIWYKINVDFWNQGYATEAIRAIIRFGFDRLKLHRIEAGCAVENLASIRVLEKAGMTQEGRKRQILPLVTGWMDSFEYAILDEEWKA</sequence>
<dbReference type="InterPro" id="IPR000182">
    <property type="entry name" value="GNAT_dom"/>
</dbReference>
<dbReference type="GO" id="GO:0016747">
    <property type="term" value="F:acyltransferase activity, transferring groups other than amino-acyl groups"/>
    <property type="evidence" value="ECO:0007669"/>
    <property type="project" value="InterPro"/>
</dbReference>
<dbReference type="PANTHER" id="PTHR43792">
    <property type="entry name" value="GNAT FAMILY, PUTATIVE (AFU_ORTHOLOGUE AFUA_3G00765)-RELATED-RELATED"/>
    <property type="match status" value="1"/>
</dbReference>